<gene>
    <name evidence="2" type="ORF">niasHT_017059</name>
</gene>
<evidence type="ECO:0000313" key="3">
    <source>
        <dbReference type="Proteomes" id="UP001620626"/>
    </source>
</evidence>
<evidence type="ECO:0000256" key="1">
    <source>
        <dbReference type="SAM" id="MobiDB-lite"/>
    </source>
</evidence>
<keyword evidence="3" id="KW-1185">Reference proteome</keyword>
<organism evidence="2 3">
    <name type="scientific">Heterodera trifolii</name>
    <dbReference type="NCBI Taxonomy" id="157864"/>
    <lineage>
        <taxon>Eukaryota</taxon>
        <taxon>Metazoa</taxon>
        <taxon>Ecdysozoa</taxon>
        <taxon>Nematoda</taxon>
        <taxon>Chromadorea</taxon>
        <taxon>Rhabditida</taxon>
        <taxon>Tylenchina</taxon>
        <taxon>Tylenchomorpha</taxon>
        <taxon>Tylenchoidea</taxon>
        <taxon>Heteroderidae</taxon>
        <taxon>Heteroderinae</taxon>
        <taxon>Heterodera</taxon>
    </lineage>
</organism>
<protein>
    <submittedName>
        <fullName evidence="2">Uncharacterized protein</fullName>
    </submittedName>
</protein>
<proteinExistence type="predicted"/>
<comment type="caution">
    <text evidence="2">The sequence shown here is derived from an EMBL/GenBank/DDBJ whole genome shotgun (WGS) entry which is preliminary data.</text>
</comment>
<name>A0ABD2KXY2_9BILA</name>
<dbReference type="AlphaFoldDB" id="A0ABD2KXY2"/>
<reference evidence="2 3" key="1">
    <citation type="submission" date="2024-10" db="EMBL/GenBank/DDBJ databases">
        <authorList>
            <person name="Kim D."/>
        </authorList>
    </citation>
    <scope>NUCLEOTIDE SEQUENCE [LARGE SCALE GENOMIC DNA]</scope>
    <source>
        <strain evidence="2">BH-2024</strain>
    </source>
</reference>
<sequence>MRKKKSDRRAGNDQRRGKVIGGHKEIDRIREQSDGRSEGQLLKEKEDAANANDRAELLEKNEKQRKGGRTTAAFGVLPNWVKIWLVCSTLICSVDVAFTALRPESLRGGKYDNFFTLCVCYG</sequence>
<feature type="region of interest" description="Disordered" evidence="1">
    <location>
        <begin position="1"/>
        <end position="64"/>
    </location>
</feature>
<feature type="compositionally biased region" description="Basic and acidic residues" evidence="1">
    <location>
        <begin position="8"/>
        <end position="64"/>
    </location>
</feature>
<dbReference type="Proteomes" id="UP001620626">
    <property type="component" value="Unassembled WGS sequence"/>
</dbReference>
<evidence type="ECO:0000313" key="2">
    <source>
        <dbReference type="EMBL" id="KAL3107827.1"/>
    </source>
</evidence>
<accession>A0ABD2KXY2</accession>
<dbReference type="EMBL" id="JBICBT010000605">
    <property type="protein sequence ID" value="KAL3107827.1"/>
    <property type="molecule type" value="Genomic_DNA"/>
</dbReference>